<feature type="transmembrane region" description="Helical" evidence="1">
    <location>
        <begin position="12"/>
        <end position="31"/>
    </location>
</feature>
<keyword evidence="3" id="KW-1185">Reference proteome</keyword>
<dbReference type="Proteomes" id="UP001469553">
    <property type="component" value="Unassembled WGS sequence"/>
</dbReference>
<evidence type="ECO:0000313" key="2">
    <source>
        <dbReference type="EMBL" id="MEQ2296263.1"/>
    </source>
</evidence>
<organism evidence="2 3">
    <name type="scientific">Ameca splendens</name>
    <dbReference type="NCBI Taxonomy" id="208324"/>
    <lineage>
        <taxon>Eukaryota</taxon>
        <taxon>Metazoa</taxon>
        <taxon>Chordata</taxon>
        <taxon>Craniata</taxon>
        <taxon>Vertebrata</taxon>
        <taxon>Euteleostomi</taxon>
        <taxon>Actinopterygii</taxon>
        <taxon>Neopterygii</taxon>
        <taxon>Teleostei</taxon>
        <taxon>Neoteleostei</taxon>
        <taxon>Acanthomorphata</taxon>
        <taxon>Ovalentaria</taxon>
        <taxon>Atherinomorphae</taxon>
        <taxon>Cyprinodontiformes</taxon>
        <taxon>Goodeidae</taxon>
        <taxon>Ameca</taxon>
    </lineage>
</organism>
<protein>
    <submittedName>
        <fullName evidence="2">Uncharacterized protein</fullName>
    </submittedName>
</protein>
<feature type="transmembrane region" description="Helical" evidence="1">
    <location>
        <begin position="38"/>
        <end position="58"/>
    </location>
</feature>
<proteinExistence type="predicted"/>
<keyword evidence="1" id="KW-0812">Transmembrane</keyword>
<keyword evidence="1" id="KW-0472">Membrane</keyword>
<comment type="caution">
    <text evidence="2">The sequence shown here is derived from an EMBL/GenBank/DDBJ whole genome shotgun (WGS) entry which is preliminary data.</text>
</comment>
<dbReference type="EMBL" id="JAHRIP010039721">
    <property type="protein sequence ID" value="MEQ2296263.1"/>
    <property type="molecule type" value="Genomic_DNA"/>
</dbReference>
<evidence type="ECO:0000256" key="1">
    <source>
        <dbReference type="SAM" id="Phobius"/>
    </source>
</evidence>
<feature type="transmembrane region" description="Helical" evidence="1">
    <location>
        <begin position="78"/>
        <end position="96"/>
    </location>
</feature>
<gene>
    <name evidence="2" type="ORF">AMECASPLE_023088</name>
</gene>
<keyword evidence="1" id="KW-1133">Transmembrane helix</keyword>
<sequence>MDVLYHHFSCQMMAYLTCPLLSDLLPIYSFLITSPCQYFFLSFLTSLRNLLLSLPVAAQFFNFPSSSHHHHLSSPVTFLLSSSYSQLPPFVCFIWVHMKL</sequence>
<accession>A0ABV0YQX5</accession>
<reference evidence="2 3" key="1">
    <citation type="submission" date="2021-06" db="EMBL/GenBank/DDBJ databases">
        <authorList>
            <person name="Palmer J.M."/>
        </authorList>
    </citation>
    <scope>NUCLEOTIDE SEQUENCE [LARGE SCALE GENOMIC DNA]</scope>
    <source>
        <strain evidence="2 3">AS_MEX2019</strain>
        <tissue evidence="2">Muscle</tissue>
    </source>
</reference>
<name>A0ABV0YQX5_9TELE</name>
<evidence type="ECO:0000313" key="3">
    <source>
        <dbReference type="Proteomes" id="UP001469553"/>
    </source>
</evidence>